<organism evidence="2 3">
    <name type="scientific">Paratissierella segnis</name>
    <dbReference type="NCBI Taxonomy" id="2763679"/>
    <lineage>
        <taxon>Bacteria</taxon>
        <taxon>Bacillati</taxon>
        <taxon>Bacillota</taxon>
        <taxon>Tissierellia</taxon>
        <taxon>Tissierellales</taxon>
        <taxon>Tissierellaceae</taxon>
        <taxon>Paratissierella</taxon>
    </lineage>
</organism>
<feature type="transmembrane region" description="Helical" evidence="1">
    <location>
        <begin position="63"/>
        <end position="87"/>
    </location>
</feature>
<protein>
    <recommendedName>
        <fullName evidence="4">Holin</fullName>
    </recommendedName>
</protein>
<keyword evidence="1" id="KW-0812">Transmembrane</keyword>
<evidence type="ECO:0000313" key="3">
    <source>
        <dbReference type="Proteomes" id="UP000601171"/>
    </source>
</evidence>
<evidence type="ECO:0000256" key="1">
    <source>
        <dbReference type="SAM" id="Phobius"/>
    </source>
</evidence>
<dbReference type="EMBL" id="JACRTG010000003">
    <property type="protein sequence ID" value="MBC8586799.1"/>
    <property type="molecule type" value="Genomic_DNA"/>
</dbReference>
<gene>
    <name evidence="2" type="ORF">H8707_00910</name>
</gene>
<dbReference type="RefSeq" id="WP_262428263.1">
    <property type="nucleotide sequence ID" value="NZ_JACRTG010000003.1"/>
</dbReference>
<feature type="transmembrane region" description="Helical" evidence="1">
    <location>
        <begin position="39"/>
        <end position="57"/>
    </location>
</feature>
<name>A0A926IIB9_9FIRM</name>
<keyword evidence="3" id="KW-1185">Reference proteome</keyword>
<proteinExistence type="predicted"/>
<dbReference type="Proteomes" id="UP000601171">
    <property type="component" value="Unassembled WGS sequence"/>
</dbReference>
<keyword evidence="1" id="KW-1133">Transmembrane helix</keyword>
<keyword evidence="1" id="KW-0472">Membrane</keyword>
<evidence type="ECO:0008006" key="4">
    <source>
        <dbReference type="Google" id="ProtNLM"/>
    </source>
</evidence>
<dbReference type="AlphaFoldDB" id="A0A926IIB9"/>
<comment type="caution">
    <text evidence="2">The sequence shown here is derived from an EMBL/GenBank/DDBJ whole genome shotgun (WGS) entry which is preliminary data.</text>
</comment>
<accession>A0A926IIB9</accession>
<sequence>MFDDFMSAEMLTTFAGLTGAVIVIVQFTKSIIKKRFGDSFIRVYAFAISLILTFIFGKNSFNAEGIVLSIINAMLITITSFGGYEMMADPMAQGKRK</sequence>
<reference evidence="2" key="1">
    <citation type="submission" date="2020-08" db="EMBL/GenBank/DDBJ databases">
        <title>Genome public.</title>
        <authorList>
            <person name="Liu C."/>
            <person name="Sun Q."/>
        </authorList>
    </citation>
    <scope>NUCLEOTIDE SEQUENCE</scope>
    <source>
        <strain evidence="2">BX21</strain>
    </source>
</reference>
<evidence type="ECO:0000313" key="2">
    <source>
        <dbReference type="EMBL" id="MBC8586799.1"/>
    </source>
</evidence>
<feature type="transmembrane region" description="Helical" evidence="1">
    <location>
        <begin position="6"/>
        <end position="27"/>
    </location>
</feature>